<dbReference type="Proteomes" id="UP000292052">
    <property type="component" value="Unassembled WGS sequence"/>
</dbReference>
<feature type="compositionally biased region" description="Low complexity" evidence="1">
    <location>
        <begin position="8"/>
        <end position="19"/>
    </location>
</feature>
<gene>
    <name evidence="2" type="ORF">BDFB_002195</name>
</gene>
<dbReference type="AlphaFoldDB" id="A0A482VW80"/>
<proteinExistence type="predicted"/>
<protein>
    <submittedName>
        <fullName evidence="2">Uncharacterized protein</fullName>
    </submittedName>
</protein>
<sequence>MRRPVKEGTSGAGTSVSVSERPYAVAQS</sequence>
<evidence type="ECO:0000313" key="3">
    <source>
        <dbReference type="Proteomes" id="UP000292052"/>
    </source>
</evidence>
<evidence type="ECO:0000256" key="1">
    <source>
        <dbReference type="SAM" id="MobiDB-lite"/>
    </source>
</evidence>
<name>A0A482VW80_ASBVE</name>
<reference evidence="2 3" key="1">
    <citation type="submission" date="2017-03" db="EMBL/GenBank/DDBJ databases">
        <title>Genome of the blue death feigning beetle - Asbolus verrucosus.</title>
        <authorList>
            <person name="Rider S.D."/>
        </authorList>
    </citation>
    <scope>NUCLEOTIDE SEQUENCE [LARGE SCALE GENOMIC DNA]</scope>
    <source>
        <strain evidence="2">Butters</strain>
        <tissue evidence="2">Head and leg muscle</tissue>
    </source>
</reference>
<accession>A0A482VW80</accession>
<feature type="region of interest" description="Disordered" evidence="1">
    <location>
        <begin position="1"/>
        <end position="28"/>
    </location>
</feature>
<evidence type="ECO:0000313" key="2">
    <source>
        <dbReference type="EMBL" id="RZC37055.1"/>
    </source>
</evidence>
<dbReference type="EMBL" id="QDEB01056095">
    <property type="protein sequence ID" value="RZC37055.1"/>
    <property type="molecule type" value="Genomic_DNA"/>
</dbReference>
<keyword evidence="3" id="KW-1185">Reference proteome</keyword>
<organism evidence="2 3">
    <name type="scientific">Asbolus verrucosus</name>
    <name type="common">Desert ironclad beetle</name>
    <dbReference type="NCBI Taxonomy" id="1661398"/>
    <lineage>
        <taxon>Eukaryota</taxon>
        <taxon>Metazoa</taxon>
        <taxon>Ecdysozoa</taxon>
        <taxon>Arthropoda</taxon>
        <taxon>Hexapoda</taxon>
        <taxon>Insecta</taxon>
        <taxon>Pterygota</taxon>
        <taxon>Neoptera</taxon>
        <taxon>Endopterygota</taxon>
        <taxon>Coleoptera</taxon>
        <taxon>Polyphaga</taxon>
        <taxon>Cucujiformia</taxon>
        <taxon>Tenebrionidae</taxon>
        <taxon>Pimeliinae</taxon>
        <taxon>Asbolus</taxon>
    </lineage>
</organism>
<comment type="caution">
    <text evidence="2">The sequence shown here is derived from an EMBL/GenBank/DDBJ whole genome shotgun (WGS) entry which is preliminary data.</text>
</comment>